<protein>
    <submittedName>
        <fullName evidence="2">Uncharacterized protein</fullName>
    </submittedName>
</protein>
<dbReference type="Proteomes" id="UP000682733">
    <property type="component" value="Unassembled WGS sequence"/>
</dbReference>
<dbReference type="EMBL" id="CAJNOK010001625">
    <property type="protein sequence ID" value="CAF0821678.1"/>
    <property type="molecule type" value="Genomic_DNA"/>
</dbReference>
<name>A0A8S2H7R2_9BILA</name>
<dbReference type="Proteomes" id="UP000677228">
    <property type="component" value="Unassembled WGS sequence"/>
</dbReference>
<evidence type="ECO:0000313" key="3">
    <source>
        <dbReference type="Proteomes" id="UP000682733"/>
    </source>
</evidence>
<proteinExistence type="predicted"/>
<gene>
    <name evidence="1" type="ORF">OVA965_LOCUS5680</name>
    <name evidence="2" type="ORF">TMI583_LOCUS5677</name>
</gene>
<evidence type="ECO:0000313" key="2">
    <source>
        <dbReference type="EMBL" id="CAF3606004.1"/>
    </source>
</evidence>
<dbReference type="AlphaFoldDB" id="A0A8S2H7R2"/>
<dbReference type="EMBL" id="CAJOBA010001625">
    <property type="protein sequence ID" value="CAF3606004.1"/>
    <property type="molecule type" value="Genomic_DNA"/>
</dbReference>
<evidence type="ECO:0000313" key="1">
    <source>
        <dbReference type="EMBL" id="CAF0821678.1"/>
    </source>
</evidence>
<comment type="caution">
    <text evidence="2">The sequence shown here is derived from an EMBL/GenBank/DDBJ whole genome shotgun (WGS) entry which is preliminary data.</text>
</comment>
<sequence>MIHDLIYPGGKITQLVDWKLKQTPRCYLITKEQMRREEEEKKWTGDPVIAEEMRQQSSRAREEWLLRLLIMIGYKITCIPNQQTRGEVQTNLRLEFDSDPDNRMVYMIVAEVAATSTHSRHMIVQVIYKNEMVFDQNKLQKAFDFGGKITRKKIHFNWKFNQALRINRKVIEYGSLNDIPRHVEAPWKQEDGMDDSFLDQMDSKDLDAMDRTVKEALIASQQTIEDELDLSFRFLDELNDSGLAGPTTSETNDDQGNQTHDNVYSTVRELASTIVAECTERNSKSELTGNYWFVSKFQKLENKTTLTRLNKNYGIPKDVKKKNIKQLILKINLILRFRLEPPQTDIMFYEDYGIVLIKDGLLAEIDGVYQITATIPLTNYGCHVLTLKQSEELSICRDVFDNQNFDSLRQEPSDNVEEVLEQVTDDELQIVREHVTTNFIDDDKLMRNFAAMDPYNSRIFPLVKLAPSEKLENKNHRFPNVKEIGCGNKMSNNPLRYYDIGEQVVYDEKLYQVEKDVNCNRTCYALNPHLSYFHWRMIAICERFGALKHIFNHGIGLTNTYLHHRLAQSVEKIHAVVNTHQNVLKQHQTTLLSIIRDNLEITAVLSDFATDLNRLRDGIFKIFKNLERIDKTLSKHSRQMIREKMENSFLRIKSSVERIEKGDLNLDYLSVREQQKLVNIVVDSVKQQLSVEYQNMTRSGLANRLC</sequence>
<accession>A0A8S2H7R2</accession>
<reference evidence="2" key="1">
    <citation type="submission" date="2021-02" db="EMBL/GenBank/DDBJ databases">
        <authorList>
            <person name="Nowell W R."/>
        </authorList>
    </citation>
    <scope>NUCLEOTIDE SEQUENCE</scope>
</reference>
<organism evidence="2 3">
    <name type="scientific">Didymodactylos carnosus</name>
    <dbReference type="NCBI Taxonomy" id="1234261"/>
    <lineage>
        <taxon>Eukaryota</taxon>
        <taxon>Metazoa</taxon>
        <taxon>Spiralia</taxon>
        <taxon>Gnathifera</taxon>
        <taxon>Rotifera</taxon>
        <taxon>Eurotatoria</taxon>
        <taxon>Bdelloidea</taxon>
        <taxon>Philodinida</taxon>
        <taxon>Philodinidae</taxon>
        <taxon>Didymodactylos</taxon>
    </lineage>
</organism>